<dbReference type="Proteomes" id="UP000715441">
    <property type="component" value="Unassembled WGS sequence"/>
</dbReference>
<reference evidence="1 2" key="1">
    <citation type="submission" date="2020-04" db="EMBL/GenBank/DDBJ databases">
        <title>Novel species.</title>
        <authorList>
            <person name="Teo W.F.A."/>
            <person name="Lipun K."/>
            <person name="Srisuk N."/>
            <person name="Duangmal K."/>
        </authorList>
    </citation>
    <scope>NUCLEOTIDE SEQUENCE [LARGE SCALE GENOMIC DNA]</scope>
    <source>
        <strain evidence="1 2">K13G38</strain>
    </source>
</reference>
<evidence type="ECO:0000313" key="1">
    <source>
        <dbReference type="EMBL" id="NKQ55843.1"/>
    </source>
</evidence>
<name>A0ABX1J7V8_9PSEU</name>
<protein>
    <submittedName>
        <fullName evidence="1">Uncharacterized protein</fullName>
    </submittedName>
</protein>
<keyword evidence="2" id="KW-1185">Reference proteome</keyword>
<dbReference type="EMBL" id="JAAXLS010000018">
    <property type="protein sequence ID" value="NKQ55843.1"/>
    <property type="molecule type" value="Genomic_DNA"/>
</dbReference>
<accession>A0ABX1J7V8</accession>
<organism evidence="1 2">
    <name type="scientific">Amycolatopsis acididurans</name>
    <dbReference type="NCBI Taxonomy" id="2724524"/>
    <lineage>
        <taxon>Bacteria</taxon>
        <taxon>Bacillati</taxon>
        <taxon>Actinomycetota</taxon>
        <taxon>Actinomycetes</taxon>
        <taxon>Pseudonocardiales</taxon>
        <taxon>Pseudonocardiaceae</taxon>
        <taxon>Amycolatopsis</taxon>
    </lineage>
</organism>
<dbReference type="RefSeq" id="WP_168518891.1">
    <property type="nucleotide sequence ID" value="NZ_JAAXLS010000018.1"/>
</dbReference>
<comment type="caution">
    <text evidence="1">The sequence shown here is derived from an EMBL/GenBank/DDBJ whole genome shotgun (WGS) entry which is preliminary data.</text>
</comment>
<evidence type="ECO:0000313" key="2">
    <source>
        <dbReference type="Proteomes" id="UP000715441"/>
    </source>
</evidence>
<proteinExistence type="predicted"/>
<sequence>MTEGGSKAALLAGSAFMHDLGSLFPVAMTLAGDELVFTFVSSCPSSGEIEQWAKERSGRVLAGRMPRFFIDARGQRIGVELAGTRVRALIVLADEMTGASVNAPHLGRWQDQMPCTVRVALDELARMLSRCRHRAGGADPLIDLNLAYRPDRDYHTRLNEAHEKVRPFIAPVRPVLSLRWRSATSLQRKAFLDELPDGPPERGWLRRRRTVRIMGLELEMAP</sequence>
<gene>
    <name evidence="1" type="ORF">HFP15_23485</name>
</gene>